<proteinExistence type="predicted"/>
<protein>
    <recommendedName>
        <fullName evidence="2">Outer membrane protein beta-barrel domain-containing protein</fullName>
    </recommendedName>
</protein>
<name>I3VIJ8_9BACT</name>
<evidence type="ECO:0008006" key="2">
    <source>
        <dbReference type="Google" id="ProtNLM"/>
    </source>
</evidence>
<dbReference type="EMBL" id="JQ970526">
    <property type="protein sequence ID" value="AFK79204.1"/>
    <property type="molecule type" value="Genomic_DNA"/>
</dbReference>
<dbReference type="AlphaFoldDB" id="I3VIJ8"/>
<organism evidence="1">
    <name type="scientific">uncultured bacterium F42-01</name>
    <dbReference type="NCBI Taxonomy" id="1191438"/>
    <lineage>
        <taxon>Bacteria</taxon>
        <taxon>environmental samples</taxon>
    </lineage>
</organism>
<reference evidence="1" key="1">
    <citation type="submission" date="2012-04" db="EMBL/GenBank/DDBJ databases">
        <title>Characterization of mineral phosphate solubilization trait from soil metagenome.</title>
        <authorList>
            <person name="Chhabra S."/>
            <person name="Brazil D."/>
            <person name="Morrissey J."/>
            <person name="Burke J."/>
            <person name="O'Gara F."/>
            <person name="Dowling D."/>
        </authorList>
    </citation>
    <scope>NUCLEOTIDE SEQUENCE</scope>
</reference>
<evidence type="ECO:0000313" key="1">
    <source>
        <dbReference type="EMBL" id="AFK79204.1"/>
    </source>
</evidence>
<sequence>MSAPAVALGEGTPAKFALYGLRITPSGTDAEQFSDDGWGAGVNFYGSPDVLMHGLAFGLGCEFVNLMSQTTVLYDPDTLLRTEQETSQDFFRIYLGSEIGPHGHGFFRPFAGANIALHYYRIGTQLIIPDDVDPSQSIVQDLGNETNTSFGYDFTVGADLQVKSYFIESGVRFIKSFNLPQQFGNAAAVTIHPGYFQIFIGLGGTAW</sequence>
<accession>I3VIJ8</accession>